<dbReference type="AlphaFoldDB" id="A0A448XK18"/>
<dbReference type="Proteomes" id="UP000784294">
    <property type="component" value="Unassembled WGS sequence"/>
</dbReference>
<reference evidence="1" key="1">
    <citation type="submission" date="2018-11" db="EMBL/GenBank/DDBJ databases">
        <authorList>
            <consortium name="Pathogen Informatics"/>
        </authorList>
    </citation>
    <scope>NUCLEOTIDE SEQUENCE</scope>
</reference>
<evidence type="ECO:0000313" key="2">
    <source>
        <dbReference type="Proteomes" id="UP000784294"/>
    </source>
</evidence>
<keyword evidence="2" id="KW-1185">Reference proteome</keyword>
<dbReference type="EMBL" id="CAAALY010258153">
    <property type="protein sequence ID" value="VEL38521.1"/>
    <property type="molecule type" value="Genomic_DNA"/>
</dbReference>
<comment type="caution">
    <text evidence="1">The sequence shown here is derived from an EMBL/GenBank/DDBJ whole genome shotgun (WGS) entry which is preliminary data.</text>
</comment>
<accession>A0A448XK18</accession>
<sequence>MSGQGDVATEKLRVIGTELRWASSQFNELYKQMENLDTGLCAIALQSDATNREVSPPNRR</sequence>
<organism evidence="1 2">
    <name type="scientific">Protopolystoma xenopodis</name>
    <dbReference type="NCBI Taxonomy" id="117903"/>
    <lineage>
        <taxon>Eukaryota</taxon>
        <taxon>Metazoa</taxon>
        <taxon>Spiralia</taxon>
        <taxon>Lophotrochozoa</taxon>
        <taxon>Platyhelminthes</taxon>
        <taxon>Monogenea</taxon>
        <taxon>Polyopisthocotylea</taxon>
        <taxon>Polystomatidea</taxon>
        <taxon>Polystomatidae</taxon>
        <taxon>Protopolystoma</taxon>
    </lineage>
</organism>
<evidence type="ECO:0000313" key="1">
    <source>
        <dbReference type="EMBL" id="VEL38521.1"/>
    </source>
</evidence>
<gene>
    <name evidence="1" type="ORF">PXEA_LOCUS31961</name>
</gene>
<proteinExistence type="predicted"/>
<name>A0A448XK18_9PLAT</name>
<protein>
    <submittedName>
        <fullName evidence="1">Uncharacterized protein</fullName>
    </submittedName>
</protein>